<keyword evidence="7" id="KW-0472">Membrane</keyword>
<evidence type="ECO:0000256" key="3">
    <source>
        <dbReference type="ARBA" id="ARBA00023002"/>
    </source>
</evidence>
<feature type="transmembrane region" description="Helical" evidence="7">
    <location>
        <begin position="21"/>
        <end position="41"/>
    </location>
</feature>
<sequence>MAGGSKKNPVTARSGPSRGTVIGIVAVVLFAAIVGVGVYWAQRPADVVTPANSTATGTTVGNPSASKKIDVYQDFQCPVCKQFEQQSGATIDQIVASGQAEVVYHPVAILDRYSPDRYSSRASAASGCAADAGVFAQYLKLLYENQPGENQPGLTDATLIQLGEQAGGGPGFAQCVQSGKYAPWTAEVTDQASKDGIQGTPTVKVDGQEIQDPTPDAIRAAVAG</sequence>
<dbReference type="InterPro" id="IPR036249">
    <property type="entry name" value="Thioredoxin-like_sf"/>
</dbReference>
<keyword evidence="4" id="KW-1015">Disulfide bond</keyword>
<dbReference type="RefSeq" id="WP_132425610.1">
    <property type="nucleotide sequence ID" value="NZ_SMFZ01000001.1"/>
</dbReference>
<dbReference type="Pfam" id="PF13462">
    <property type="entry name" value="Thioredoxin_4"/>
    <property type="match status" value="1"/>
</dbReference>
<name>A0A4R1I1U0_PSEEN</name>
<evidence type="ECO:0000256" key="1">
    <source>
        <dbReference type="ARBA" id="ARBA00005791"/>
    </source>
</evidence>
<feature type="region of interest" description="Disordered" evidence="6">
    <location>
        <begin position="193"/>
        <end position="215"/>
    </location>
</feature>
<keyword evidence="2" id="KW-0732">Signal</keyword>
<dbReference type="Proteomes" id="UP000295560">
    <property type="component" value="Unassembled WGS sequence"/>
</dbReference>
<dbReference type="PANTHER" id="PTHR13887">
    <property type="entry name" value="GLUTATHIONE S-TRANSFERASE KAPPA"/>
    <property type="match status" value="1"/>
</dbReference>
<comment type="similarity">
    <text evidence="1">Belongs to the thioredoxin family. DsbA subfamily.</text>
</comment>
<keyword evidence="9" id="KW-0413">Isomerase</keyword>
<gene>
    <name evidence="9" type="ORF">EV378_3077</name>
</gene>
<dbReference type="Gene3D" id="3.40.30.10">
    <property type="entry name" value="Glutaredoxin"/>
    <property type="match status" value="1"/>
</dbReference>
<comment type="caution">
    <text evidence="9">The sequence shown here is derived from an EMBL/GenBank/DDBJ whole genome shotgun (WGS) entry which is preliminary data.</text>
</comment>
<reference evidence="9 10" key="1">
    <citation type="submission" date="2019-03" db="EMBL/GenBank/DDBJ databases">
        <title>Sequencing the genomes of 1000 actinobacteria strains.</title>
        <authorList>
            <person name="Klenk H.-P."/>
        </authorList>
    </citation>
    <scope>NUCLEOTIDE SEQUENCE [LARGE SCALE GENOMIC DNA]</scope>
    <source>
        <strain evidence="9 10">DSM 44969</strain>
    </source>
</reference>
<feature type="domain" description="Thioredoxin-like fold" evidence="8">
    <location>
        <begin position="54"/>
        <end position="222"/>
    </location>
</feature>
<protein>
    <submittedName>
        <fullName evidence="9">Protein-disulfide isomerase</fullName>
    </submittedName>
</protein>
<dbReference type="GO" id="GO:0016853">
    <property type="term" value="F:isomerase activity"/>
    <property type="evidence" value="ECO:0007669"/>
    <property type="project" value="UniProtKB-KW"/>
</dbReference>
<dbReference type="PANTHER" id="PTHR13887:SF14">
    <property type="entry name" value="DISULFIDE BOND FORMATION PROTEIN D"/>
    <property type="match status" value="1"/>
</dbReference>
<dbReference type="CDD" id="cd02972">
    <property type="entry name" value="DsbA_family"/>
    <property type="match status" value="1"/>
</dbReference>
<evidence type="ECO:0000256" key="2">
    <source>
        <dbReference type="ARBA" id="ARBA00022729"/>
    </source>
</evidence>
<evidence type="ECO:0000313" key="10">
    <source>
        <dbReference type="Proteomes" id="UP000295560"/>
    </source>
</evidence>
<dbReference type="GO" id="GO:0016491">
    <property type="term" value="F:oxidoreductase activity"/>
    <property type="evidence" value="ECO:0007669"/>
    <property type="project" value="UniProtKB-KW"/>
</dbReference>
<dbReference type="EMBL" id="SMFZ01000001">
    <property type="protein sequence ID" value="TCK27210.1"/>
    <property type="molecule type" value="Genomic_DNA"/>
</dbReference>
<evidence type="ECO:0000256" key="4">
    <source>
        <dbReference type="ARBA" id="ARBA00023157"/>
    </source>
</evidence>
<evidence type="ECO:0000313" key="9">
    <source>
        <dbReference type="EMBL" id="TCK27210.1"/>
    </source>
</evidence>
<evidence type="ECO:0000256" key="6">
    <source>
        <dbReference type="SAM" id="MobiDB-lite"/>
    </source>
</evidence>
<keyword evidence="7" id="KW-0812">Transmembrane</keyword>
<dbReference type="AlphaFoldDB" id="A0A4R1I1U0"/>
<evidence type="ECO:0000256" key="5">
    <source>
        <dbReference type="ARBA" id="ARBA00023284"/>
    </source>
</evidence>
<accession>A0A4R1I1U0</accession>
<evidence type="ECO:0000259" key="8">
    <source>
        <dbReference type="Pfam" id="PF13462"/>
    </source>
</evidence>
<dbReference type="SUPFAM" id="SSF52833">
    <property type="entry name" value="Thioredoxin-like"/>
    <property type="match status" value="1"/>
</dbReference>
<keyword evidence="10" id="KW-1185">Reference proteome</keyword>
<keyword evidence="7" id="KW-1133">Transmembrane helix</keyword>
<keyword evidence="5" id="KW-0676">Redox-active center</keyword>
<organism evidence="9 10">
    <name type="scientific">Pseudonocardia endophytica</name>
    <dbReference type="NCBI Taxonomy" id="401976"/>
    <lineage>
        <taxon>Bacteria</taxon>
        <taxon>Bacillati</taxon>
        <taxon>Actinomycetota</taxon>
        <taxon>Actinomycetes</taxon>
        <taxon>Pseudonocardiales</taxon>
        <taxon>Pseudonocardiaceae</taxon>
        <taxon>Pseudonocardia</taxon>
    </lineage>
</organism>
<keyword evidence="3" id="KW-0560">Oxidoreductase</keyword>
<dbReference type="InterPro" id="IPR012336">
    <property type="entry name" value="Thioredoxin-like_fold"/>
</dbReference>
<dbReference type="OrthoDB" id="4135024at2"/>
<proteinExistence type="inferred from homology"/>
<evidence type="ECO:0000256" key="7">
    <source>
        <dbReference type="SAM" id="Phobius"/>
    </source>
</evidence>